<organism evidence="2 3">
    <name type="scientific">Phytophthora megakarya</name>
    <dbReference type="NCBI Taxonomy" id="4795"/>
    <lineage>
        <taxon>Eukaryota</taxon>
        <taxon>Sar</taxon>
        <taxon>Stramenopiles</taxon>
        <taxon>Oomycota</taxon>
        <taxon>Peronosporomycetes</taxon>
        <taxon>Peronosporales</taxon>
        <taxon>Peronosporaceae</taxon>
        <taxon>Phytophthora</taxon>
    </lineage>
</organism>
<keyword evidence="1" id="KW-0175">Coiled coil</keyword>
<keyword evidence="3" id="KW-1185">Reference proteome</keyword>
<dbReference type="EMBL" id="NBNE01004046">
    <property type="protein sequence ID" value="OWZ06253.1"/>
    <property type="molecule type" value="Genomic_DNA"/>
</dbReference>
<gene>
    <name evidence="2" type="ORF">PHMEG_00021519</name>
</gene>
<dbReference type="OrthoDB" id="10493707at2759"/>
<name>A0A225VLE7_9STRA</name>
<proteinExistence type="predicted"/>
<dbReference type="AlphaFoldDB" id="A0A225VLE7"/>
<sequence length="416" mass="47222">MESKCSASTVLSSLSTSFNVEPELSISFDEQRALDSFLEDVDVLDQLQHANDCSEFSSPPKKKMKDAKPTKLATWKRRKEELQSLRSQVQDMQTHVAYLELEKTHAQLMDEWRDLTPEQKFWKAEAVNEKKRCHLAKHENARLKEKVEACQAVSSTLQIVLNTAELKQTEEVVFAALADRALRTELRTGHKLNLLSPVVFGLLNSAMSMRCNEIEAIIQESKMPTTRADTDQAVIYPPDKNEVDSMEFKRTQMLPYPVEQVSNAIWCVMKMGVIPDERSAQVSMKSDDAVEVEGYFTIPCDHGGTVDVRAYCFMKRIATSQGFMTLIETSTEWSTQLDSKHWRHVTRGSGWIAVYPLDTNNSIPGVSQVRTLTRLRATDTGGSQLKRSMSNEIVASFRKMTRSRHQLLDNVLLDTH</sequence>
<evidence type="ECO:0000256" key="1">
    <source>
        <dbReference type="SAM" id="Coils"/>
    </source>
</evidence>
<evidence type="ECO:0000313" key="2">
    <source>
        <dbReference type="EMBL" id="OWZ06253.1"/>
    </source>
</evidence>
<feature type="coiled-coil region" evidence="1">
    <location>
        <begin position="72"/>
        <end position="102"/>
    </location>
</feature>
<dbReference type="Proteomes" id="UP000198211">
    <property type="component" value="Unassembled WGS sequence"/>
</dbReference>
<reference evidence="3" key="1">
    <citation type="submission" date="2017-03" db="EMBL/GenBank/DDBJ databases">
        <title>Phytopthora megakarya and P. palmivora, two closely related causual agents of cacao black pod achieved similar genome size and gene model numbers by different mechanisms.</title>
        <authorList>
            <person name="Ali S."/>
            <person name="Shao J."/>
            <person name="Larry D.J."/>
            <person name="Kronmiller B."/>
            <person name="Shen D."/>
            <person name="Strem M.D."/>
            <person name="Melnick R.L."/>
            <person name="Guiltinan M.J."/>
            <person name="Tyler B.M."/>
            <person name="Meinhardt L.W."/>
            <person name="Bailey B.A."/>
        </authorList>
    </citation>
    <scope>NUCLEOTIDE SEQUENCE [LARGE SCALE GENOMIC DNA]</scope>
    <source>
        <strain evidence="3">zdho120</strain>
    </source>
</reference>
<evidence type="ECO:0000313" key="3">
    <source>
        <dbReference type="Proteomes" id="UP000198211"/>
    </source>
</evidence>
<comment type="caution">
    <text evidence="2">The sequence shown here is derived from an EMBL/GenBank/DDBJ whole genome shotgun (WGS) entry which is preliminary data.</text>
</comment>
<accession>A0A225VLE7</accession>
<evidence type="ECO:0008006" key="4">
    <source>
        <dbReference type="Google" id="ProtNLM"/>
    </source>
</evidence>
<protein>
    <recommendedName>
        <fullName evidence="4">M96 mating-specific protein</fullName>
    </recommendedName>
</protein>